<feature type="compositionally biased region" description="Basic and acidic residues" evidence="5">
    <location>
        <begin position="337"/>
        <end position="354"/>
    </location>
</feature>
<dbReference type="STRING" id="436010.A0A166X8S3"/>
<keyword evidence="8" id="KW-1185">Reference proteome</keyword>
<evidence type="ECO:0000259" key="6">
    <source>
        <dbReference type="PROSITE" id="PS51265"/>
    </source>
</evidence>
<dbReference type="Gene3D" id="3.40.50.10190">
    <property type="entry name" value="BRCT domain"/>
    <property type="match status" value="1"/>
</dbReference>
<dbReference type="Pfam" id="PF08630">
    <property type="entry name" value="Dfp1_Him1_M"/>
    <property type="match status" value="1"/>
</dbReference>
<dbReference type="Pfam" id="PF07535">
    <property type="entry name" value="zf-DBF"/>
    <property type="match status" value="1"/>
</dbReference>
<dbReference type="InterPro" id="IPR006572">
    <property type="entry name" value="Znf_DBF"/>
</dbReference>
<feature type="region of interest" description="Disordered" evidence="5">
    <location>
        <begin position="23"/>
        <end position="76"/>
    </location>
</feature>
<evidence type="ECO:0000256" key="4">
    <source>
        <dbReference type="PROSITE-ProRule" id="PRU00600"/>
    </source>
</evidence>
<gene>
    <name evidence="7" type="ORF">FIBSPDRAFT_915758</name>
</gene>
<dbReference type="GO" id="GO:1901987">
    <property type="term" value="P:regulation of cell cycle phase transition"/>
    <property type="evidence" value="ECO:0007669"/>
    <property type="project" value="TreeGrafter"/>
</dbReference>
<proteinExistence type="predicted"/>
<dbReference type="PANTHER" id="PTHR15375">
    <property type="entry name" value="ACTIVATOR OF S-PHASE KINASE-RELATED"/>
    <property type="match status" value="1"/>
</dbReference>
<evidence type="ECO:0000256" key="2">
    <source>
        <dbReference type="ARBA" id="ARBA00022771"/>
    </source>
</evidence>
<dbReference type="AlphaFoldDB" id="A0A166X8S3"/>
<dbReference type="GO" id="GO:0031431">
    <property type="term" value="C:Dbf4-dependent protein kinase complex"/>
    <property type="evidence" value="ECO:0007669"/>
    <property type="project" value="TreeGrafter"/>
</dbReference>
<dbReference type="FunFam" id="6.10.250.3410:FF:000001">
    <property type="entry name" value="Protein DBF4 homolog A"/>
    <property type="match status" value="1"/>
</dbReference>
<evidence type="ECO:0000256" key="3">
    <source>
        <dbReference type="ARBA" id="ARBA00022833"/>
    </source>
</evidence>
<dbReference type="EMBL" id="KV417480">
    <property type="protein sequence ID" value="KZP34531.1"/>
    <property type="molecule type" value="Genomic_DNA"/>
</dbReference>
<feature type="region of interest" description="Disordered" evidence="5">
    <location>
        <begin position="452"/>
        <end position="504"/>
    </location>
</feature>
<dbReference type="SMART" id="SM00586">
    <property type="entry name" value="ZnF_DBF"/>
    <property type="match status" value="1"/>
</dbReference>
<dbReference type="PROSITE" id="PS51265">
    <property type="entry name" value="ZF_DBF4"/>
    <property type="match status" value="1"/>
</dbReference>
<sequence length="622" mass="69943">MATVNRRPLAARALSLQIPSAVSPLKRSISVSKRARSPEPTPETKSKRPKVVSPTAVAARDEERKDKDRRKLEREAQKEEFRIKYTRSFPGWVFYLDLDSHDPDTRYAKESLESRICQLGGHVDDFFSKQITHFITSSAIPKETEDGLGNKENSIKQRSAQKALAVLKSPIKLQRNDDTSKYEPLVQQAIGFNLKIWSAAKMESVLERCLMNSVPSRSSQRSASVNATPVPASTSQRSLTRLLESERLHGTTTERDPTQKRHDFRYFSRSSCFVLVEDMRQELATIHALEYPVTKKDGVEHGAWPILHCHPQARGPFLEFDDREKKRWEKTQKAEYEKERELEQQAKRRQDALKRKAQAQRKAGDLRRSVSMSNFRRRTSNEALPAGVIDLDGDGDADSANASGYLASGTGGYMAASGNSVGITSTTGNTSTSTAGASLRSMKLPAALQERIQSQVVTSRKASSAANPAPGKESRIDQGKKGTMGPPVNIPERPNGLLRKSKSTNTLRLPKREEGVKPGYCETCRAKFEDFKPHVQSRKHRKFAENDSNFLQLDFLLSRVRRRTVREVEDERREQEARHLSREARDSGDNELAYFVSPQDDDYANRPWADGDVDADGDVCVD</sequence>
<feature type="compositionally biased region" description="Low complexity" evidence="5">
    <location>
        <begin position="217"/>
        <end position="242"/>
    </location>
</feature>
<feature type="domain" description="DBF4-type" evidence="6">
    <location>
        <begin position="514"/>
        <end position="563"/>
    </location>
</feature>
<dbReference type="InterPro" id="IPR036420">
    <property type="entry name" value="BRCT_dom_sf"/>
</dbReference>
<dbReference type="GO" id="GO:0043539">
    <property type="term" value="F:protein serine/threonine kinase activator activity"/>
    <property type="evidence" value="ECO:0007669"/>
    <property type="project" value="TreeGrafter"/>
</dbReference>
<dbReference type="OrthoDB" id="21380at2759"/>
<feature type="compositionally biased region" description="Acidic residues" evidence="5">
    <location>
        <begin position="611"/>
        <end position="622"/>
    </location>
</feature>
<protein>
    <recommendedName>
        <fullName evidence="6">DBF4-type domain-containing protein</fullName>
    </recommendedName>
</protein>
<dbReference type="GO" id="GO:0008270">
    <property type="term" value="F:zinc ion binding"/>
    <property type="evidence" value="ECO:0007669"/>
    <property type="project" value="UniProtKB-KW"/>
</dbReference>
<feature type="compositionally biased region" description="Polar residues" evidence="5">
    <location>
        <begin position="452"/>
        <end position="466"/>
    </location>
</feature>
<dbReference type="PANTHER" id="PTHR15375:SF26">
    <property type="entry name" value="PROTEIN CHIFFON"/>
    <property type="match status" value="1"/>
</dbReference>
<feature type="region of interest" description="Disordered" evidence="5">
    <location>
        <begin position="337"/>
        <end position="369"/>
    </location>
</feature>
<feature type="region of interest" description="Disordered" evidence="5">
    <location>
        <begin position="217"/>
        <end position="259"/>
    </location>
</feature>
<dbReference type="SUPFAM" id="SSF52113">
    <property type="entry name" value="BRCT domain"/>
    <property type="match status" value="1"/>
</dbReference>
<dbReference type="Proteomes" id="UP000076532">
    <property type="component" value="Unassembled WGS sequence"/>
</dbReference>
<dbReference type="InterPro" id="IPR051590">
    <property type="entry name" value="Replication_Regulatory_Kinase"/>
</dbReference>
<dbReference type="InterPro" id="IPR013939">
    <property type="entry name" value="Regulatory_Dfp1/Him1"/>
</dbReference>
<keyword evidence="1" id="KW-0479">Metal-binding</keyword>
<keyword evidence="2 4" id="KW-0863">Zinc-finger</keyword>
<evidence type="ECO:0000313" key="7">
    <source>
        <dbReference type="EMBL" id="KZP34531.1"/>
    </source>
</evidence>
<dbReference type="GO" id="GO:0010571">
    <property type="term" value="P:positive regulation of nuclear cell cycle DNA replication"/>
    <property type="evidence" value="ECO:0007669"/>
    <property type="project" value="TreeGrafter"/>
</dbReference>
<accession>A0A166X8S3</accession>
<name>A0A166X8S3_9AGAM</name>
<dbReference type="InterPro" id="IPR038545">
    <property type="entry name" value="Znf_DBF_sf"/>
</dbReference>
<evidence type="ECO:0000256" key="1">
    <source>
        <dbReference type="ARBA" id="ARBA00022723"/>
    </source>
</evidence>
<feature type="compositionally biased region" description="Basic and acidic residues" evidence="5">
    <location>
        <begin position="59"/>
        <end position="76"/>
    </location>
</feature>
<keyword evidence="3" id="KW-0862">Zinc</keyword>
<organism evidence="7 8">
    <name type="scientific">Athelia psychrophila</name>
    <dbReference type="NCBI Taxonomy" id="1759441"/>
    <lineage>
        <taxon>Eukaryota</taxon>
        <taxon>Fungi</taxon>
        <taxon>Dikarya</taxon>
        <taxon>Basidiomycota</taxon>
        <taxon>Agaricomycotina</taxon>
        <taxon>Agaricomycetes</taxon>
        <taxon>Agaricomycetidae</taxon>
        <taxon>Atheliales</taxon>
        <taxon>Atheliaceae</taxon>
        <taxon>Athelia</taxon>
    </lineage>
</organism>
<reference evidence="7 8" key="1">
    <citation type="journal article" date="2016" name="Mol. Biol. Evol.">
        <title>Comparative Genomics of Early-Diverging Mushroom-Forming Fungi Provides Insights into the Origins of Lignocellulose Decay Capabilities.</title>
        <authorList>
            <person name="Nagy L.G."/>
            <person name="Riley R."/>
            <person name="Tritt A."/>
            <person name="Adam C."/>
            <person name="Daum C."/>
            <person name="Floudas D."/>
            <person name="Sun H."/>
            <person name="Yadav J.S."/>
            <person name="Pangilinan J."/>
            <person name="Larsson K.H."/>
            <person name="Matsuura K."/>
            <person name="Barry K."/>
            <person name="Labutti K."/>
            <person name="Kuo R."/>
            <person name="Ohm R.A."/>
            <person name="Bhattacharya S.S."/>
            <person name="Shirouzu T."/>
            <person name="Yoshinaga Y."/>
            <person name="Martin F.M."/>
            <person name="Grigoriev I.V."/>
            <person name="Hibbett D.S."/>
        </authorList>
    </citation>
    <scope>NUCLEOTIDE SEQUENCE [LARGE SCALE GENOMIC DNA]</scope>
    <source>
        <strain evidence="7 8">CBS 109695</strain>
    </source>
</reference>
<dbReference type="GO" id="GO:0003676">
    <property type="term" value="F:nucleic acid binding"/>
    <property type="evidence" value="ECO:0007669"/>
    <property type="project" value="InterPro"/>
</dbReference>
<evidence type="ECO:0000313" key="8">
    <source>
        <dbReference type="Proteomes" id="UP000076532"/>
    </source>
</evidence>
<evidence type="ECO:0000256" key="5">
    <source>
        <dbReference type="SAM" id="MobiDB-lite"/>
    </source>
</evidence>
<feature type="region of interest" description="Disordered" evidence="5">
    <location>
        <begin position="568"/>
        <end position="622"/>
    </location>
</feature>
<dbReference type="Gene3D" id="6.10.250.3410">
    <property type="entry name" value="DBF zinc finger"/>
    <property type="match status" value="1"/>
</dbReference>
<feature type="compositionally biased region" description="Basic and acidic residues" evidence="5">
    <location>
        <begin position="568"/>
        <end position="588"/>
    </location>
</feature>
<feature type="compositionally biased region" description="Basic and acidic residues" evidence="5">
    <location>
        <begin position="243"/>
        <end position="259"/>
    </location>
</feature>